<dbReference type="InterPro" id="IPR050950">
    <property type="entry name" value="HTH-type_LysR_regulators"/>
</dbReference>
<accession>A0A0R2BBG8</accession>
<reference evidence="6 7" key="1">
    <citation type="journal article" date="2015" name="Genome Announc.">
        <title>Expanding the biotechnology potential of lactobacilli through comparative genomics of 213 strains and associated genera.</title>
        <authorList>
            <person name="Sun Z."/>
            <person name="Harris H.M."/>
            <person name="McCann A."/>
            <person name="Guo C."/>
            <person name="Argimon S."/>
            <person name="Zhang W."/>
            <person name="Yang X."/>
            <person name="Jeffery I.B."/>
            <person name="Cooney J.C."/>
            <person name="Kagawa T.F."/>
            <person name="Liu W."/>
            <person name="Song Y."/>
            <person name="Salvetti E."/>
            <person name="Wrobel A."/>
            <person name="Rasinkangas P."/>
            <person name="Parkhill J."/>
            <person name="Rea M.C."/>
            <person name="O'Sullivan O."/>
            <person name="Ritari J."/>
            <person name="Douillard F.P."/>
            <person name="Paul Ross R."/>
            <person name="Yang R."/>
            <person name="Briner A.E."/>
            <person name="Felis G.E."/>
            <person name="de Vos W.M."/>
            <person name="Barrangou R."/>
            <person name="Klaenhammer T.R."/>
            <person name="Caufield P.W."/>
            <person name="Cui Y."/>
            <person name="Zhang H."/>
            <person name="O'Toole P.W."/>
        </authorList>
    </citation>
    <scope>NUCLEOTIDE SEQUENCE [LARGE SCALE GENOMIC DNA]</scope>
    <source>
        <strain evidence="6 7">DSM 20452</strain>
    </source>
</reference>
<dbReference type="InterPro" id="IPR036390">
    <property type="entry name" value="WH_DNA-bd_sf"/>
</dbReference>
<dbReference type="PANTHER" id="PTHR30419">
    <property type="entry name" value="HTH-TYPE TRANSCRIPTIONAL REGULATOR YBHD"/>
    <property type="match status" value="1"/>
</dbReference>
<protein>
    <recommendedName>
        <fullName evidence="5">HTH lysR-type domain-containing protein</fullName>
    </recommendedName>
</protein>
<dbReference type="Pfam" id="PF00126">
    <property type="entry name" value="HTH_1"/>
    <property type="match status" value="1"/>
</dbReference>
<dbReference type="Proteomes" id="UP000051612">
    <property type="component" value="Unassembled WGS sequence"/>
</dbReference>
<dbReference type="PANTHER" id="PTHR30419:SF8">
    <property type="entry name" value="NITROGEN ASSIMILATION TRANSCRIPTIONAL ACTIVATOR-RELATED"/>
    <property type="match status" value="1"/>
</dbReference>
<keyword evidence="4" id="KW-0804">Transcription</keyword>
<comment type="caution">
    <text evidence="6">The sequence shown here is derived from an EMBL/GenBank/DDBJ whole genome shotgun (WGS) entry which is preliminary data.</text>
</comment>
<dbReference type="GO" id="GO:0003700">
    <property type="term" value="F:DNA-binding transcription factor activity"/>
    <property type="evidence" value="ECO:0007669"/>
    <property type="project" value="InterPro"/>
</dbReference>
<keyword evidence="3" id="KW-0238">DNA-binding</keyword>
<name>A0A0R2BBG8_9LACO</name>
<dbReference type="AlphaFoldDB" id="A0A0R2BBG8"/>
<gene>
    <name evidence="6" type="ORF">FC48_GL001962</name>
</gene>
<dbReference type="PROSITE" id="PS50931">
    <property type="entry name" value="HTH_LYSR"/>
    <property type="match status" value="1"/>
</dbReference>
<dbReference type="InterPro" id="IPR000847">
    <property type="entry name" value="LysR_HTH_N"/>
</dbReference>
<evidence type="ECO:0000256" key="3">
    <source>
        <dbReference type="ARBA" id="ARBA00023125"/>
    </source>
</evidence>
<dbReference type="RefSeq" id="WP_056958775.1">
    <property type="nucleotide sequence ID" value="NZ_AYYN01000047.1"/>
</dbReference>
<proteinExistence type="inferred from homology"/>
<dbReference type="Gene3D" id="3.40.190.10">
    <property type="entry name" value="Periplasmic binding protein-like II"/>
    <property type="match status" value="2"/>
</dbReference>
<dbReference type="InterPro" id="IPR036388">
    <property type="entry name" value="WH-like_DNA-bd_sf"/>
</dbReference>
<dbReference type="SUPFAM" id="SSF46785">
    <property type="entry name" value="Winged helix' DNA-binding domain"/>
    <property type="match status" value="1"/>
</dbReference>
<feature type="domain" description="HTH lysR-type" evidence="5">
    <location>
        <begin position="1"/>
        <end position="58"/>
    </location>
</feature>
<dbReference type="Gene3D" id="1.10.10.10">
    <property type="entry name" value="Winged helix-like DNA-binding domain superfamily/Winged helix DNA-binding domain"/>
    <property type="match status" value="1"/>
</dbReference>
<organism evidence="6 7">
    <name type="scientific">Ligilactobacillus murinus DSM 20452 = NBRC 14221</name>
    <dbReference type="NCBI Taxonomy" id="1423772"/>
    <lineage>
        <taxon>Bacteria</taxon>
        <taxon>Bacillati</taxon>
        <taxon>Bacillota</taxon>
        <taxon>Bacilli</taxon>
        <taxon>Lactobacillales</taxon>
        <taxon>Lactobacillaceae</taxon>
        <taxon>Ligilactobacillus</taxon>
    </lineage>
</organism>
<dbReference type="GO" id="GO:0005829">
    <property type="term" value="C:cytosol"/>
    <property type="evidence" value="ECO:0007669"/>
    <property type="project" value="TreeGrafter"/>
</dbReference>
<dbReference type="PATRIC" id="fig|1423772.3.peg.2097"/>
<evidence type="ECO:0000313" key="7">
    <source>
        <dbReference type="Proteomes" id="UP000051612"/>
    </source>
</evidence>
<dbReference type="PRINTS" id="PR00039">
    <property type="entry name" value="HTHLYSR"/>
</dbReference>
<evidence type="ECO:0000256" key="4">
    <source>
        <dbReference type="ARBA" id="ARBA00023163"/>
    </source>
</evidence>
<sequence>MEIRVLKYFLAVAREKSITNAAKKLHISQPTLSKQLKQLEAELGQKLFTRTNYSIRLTEAGLLLQKRAENIVALVDKTTQEFQDLDDVIGGDIHLGCAESIGMQYLARQFKELQSTYPGLRYHLYSGDSSDIALRLERGLLDFAVIVQEVDLQKYNYLKLPHHDTWGVLMPKDSPLAQHAVITVAELVDLPLIVSRQGMEADYPKFFGEKVDELNIVATSNLIYNASLLVREGLGYALTFDDLIDTSSDNELCFRPLEPNLTSNMYLIWNKHQVFSPAAKLLLDKLKEKLAQ</sequence>
<keyword evidence="2" id="KW-0805">Transcription regulation</keyword>
<dbReference type="EMBL" id="AYYN01000047">
    <property type="protein sequence ID" value="KRM76149.1"/>
    <property type="molecule type" value="Genomic_DNA"/>
</dbReference>
<evidence type="ECO:0000259" key="5">
    <source>
        <dbReference type="PROSITE" id="PS50931"/>
    </source>
</evidence>
<dbReference type="FunFam" id="1.10.10.10:FF:000001">
    <property type="entry name" value="LysR family transcriptional regulator"/>
    <property type="match status" value="1"/>
</dbReference>
<dbReference type="CDD" id="cd05466">
    <property type="entry name" value="PBP2_LTTR_substrate"/>
    <property type="match status" value="1"/>
</dbReference>
<evidence type="ECO:0000256" key="2">
    <source>
        <dbReference type="ARBA" id="ARBA00023015"/>
    </source>
</evidence>
<dbReference type="InterPro" id="IPR005119">
    <property type="entry name" value="LysR_subst-bd"/>
</dbReference>
<dbReference type="GO" id="GO:0003677">
    <property type="term" value="F:DNA binding"/>
    <property type="evidence" value="ECO:0007669"/>
    <property type="project" value="UniProtKB-KW"/>
</dbReference>
<evidence type="ECO:0000313" key="6">
    <source>
        <dbReference type="EMBL" id="KRM76149.1"/>
    </source>
</evidence>
<dbReference type="Pfam" id="PF03466">
    <property type="entry name" value="LysR_substrate"/>
    <property type="match status" value="1"/>
</dbReference>
<comment type="similarity">
    <text evidence="1">Belongs to the LysR transcriptional regulatory family.</text>
</comment>
<evidence type="ECO:0000256" key="1">
    <source>
        <dbReference type="ARBA" id="ARBA00009437"/>
    </source>
</evidence>
<dbReference type="SUPFAM" id="SSF53850">
    <property type="entry name" value="Periplasmic binding protein-like II"/>
    <property type="match status" value="1"/>
</dbReference>